<name>A0ABQ6BXP1_9BURK</name>
<dbReference type="SMART" id="SM00895">
    <property type="entry name" value="FCD"/>
    <property type="match status" value="1"/>
</dbReference>
<evidence type="ECO:0000256" key="4">
    <source>
        <dbReference type="SAM" id="MobiDB-lite"/>
    </source>
</evidence>
<feature type="domain" description="HTH gntR-type" evidence="5">
    <location>
        <begin position="12"/>
        <end position="80"/>
    </location>
</feature>
<dbReference type="InterPro" id="IPR036390">
    <property type="entry name" value="WH_DNA-bd_sf"/>
</dbReference>
<dbReference type="EMBL" id="BSPB01000001">
    <property type="protein sequence ID" value="GLS12736.1"/>
    <property type="molecule type" value="Genomic_DNA"/>
</dbReference>
<dbReference type="Pfam" id="PF07729">
    <property type="entry name" value="FCD"/>
    <property type="match status" value="1"/>
</dbReference>
<dbReference type="PROSITE" id="PS50949">
    <property type="entry name" value="HTH_GNTR"/>
    <property type="match status" value="1"/>
</dbReference>
<dbReference type="SMART" id="SM00345">
    <property type="entry name" value="HTH_GNTR"/>
    <property type="match status" value="1"/>
</dbReference>
<dbReference type="SUPFAM" id="SSF48008">
    <property type="entry name" value="GntR ligand-binding domain-like"/>
    <property type="match status" value="1"/>
</dbReference>
<dbReference type="RefSeq" id="WP_284306232.1">
    <property type="nucleotide sequence ID" value="NZ_BSPB01000001.1"/>
</dbReference>
<dbReference type="Pfam" id="PF00392">
    <property type="entry name" value="GntR"/>
    <property type="match status" value="1"/>
</dbReference>
<dbReference type="PANTHER" id="PTHR43537:SF45">
    <property type="entry name" value="GNTR FAMILY REGULATORY PROTEIN"/>
    <property type="match status" value="1"/>
</dbReference>
<evidence type="ECO:0000256" key="3">
    <source>
        <dbReference type="ARBA" id="ARBA00023163"/>
    </source>
</evidence>
<sequence>MPTAPLRPASPPDLVEQVYQALLEAISDGTLPPGKRLTQEDLASWLAVSRQPVTLALRRLKQDGLVQAAPLAHGAAGRTRGLQVSPLDPEQVARVHQVRSALDALAVQLAAQRRADMDPALFIRGRAAVARGDVRAMIAADLDYHRALYQASGNPLIEQSALLHWHHIRRAMALVLRTHPLRASVWDEHAAIAAAIAAGDAAHAEALMREHGQQARERLFNRLATLAPTSTPPDDGRSGSPQEAAGQSPAAPANQARTLSKT</sequence>
<gene>
    <name evidence="6" type="ORF">GCM10007935_01620</name>
</gene>
<evidence type="ECO:0000313" key="6">
    <source>
        <dbReference type="EMBL" id="GLS12736.1"/>
    </source>
</evidence>
<feature type="region of interest" description="Disordered" evidence="4">
    <location>
        <begin position="222"/>
        <end position="262"/>
    </location>
</feature>
<dbReference type="Proteomes" id="UP001156903">
    <property type="component" value="Unassembled WGS sequence"/>
</dbReference>
<dbReference type="InterPro" id="IPR011711">
    <property type="entry name" value="GntR_C"/>
</dbReference>
<dbReference type="SUPFAM" id="SSF46785">
    <property type="entry name" value="Winged helix' DNA-binding domain"/>
    <property type="match status" value="1"/>
</dbReference>
<evidence type="ECO:0000259" key="5">
    <source>
        <dbReference type="PROSITE" id="PS50949"/>
    </source>
</evidence>
<dbReference type="Gene3D" id="1.10.10.10">
    <property type="entry name" value="Winged helix-like DNA-binding domain superfamily/Winged helix DNA-binding domain"/>
    <property type="match status" value="1"/>
</dbReference>
<comment type="caution">
    <text evidence="6">The sequence shown here is derived from an EMBL/GenBank/DDBJ whole genome shotgun (WGS) entry which is preliminary data.</text>
</comment>
<evidence type="ECO:0000256" key="1">
    <source>
        <dbReference type="ARBA" id="ARBA00023015"/>
    </source>
</evidence>
<protein>
    <submittedName>
        <fullName evidence="6">Transcriptional regulator</fullName>
    </submittedName>
</protein>
<reference evidence="7" key="1">
    <citation type="journal article" date="2019" name="Int. J. Syst. Evol. Microbiol.">
        <title>The Global Catalogue of Microorganisms (GCM) 10K type strain sequencing project: providing services to taxonomists for standard genome sequencing and annotation.</title>
        <authorList>
            <consortium name="The Broad Institute Genomics Platform"/>
            <consortium name="The Broad Institute Genome Sequencing Center for Infectious Disease"/>
            <person name="Wu L."/>
            <person name="Ma J."/>
        </authorList>
    </citation>
    <scope>NUCLEOTIDE SEQUENCE [LARGE SCALE GENOMIC DNA]</scope>
    <source>
        <strain evidence="7">NBRC 109341</strain>
    </source>
</reference>
<dbReference type="InterPro" id="IPR008920">
    <property type="entry name" value="TF_FadR/GntR_C"/>
</dbReference>
<dbReference type="InterPro" id="IPR036388">
    <property type="entry name" value="WH-like_DNA-bd_sf"/>
</dbReference>
<dbReference type="InterPro" id="IPR000524">
    <property type="entry name" value="Tscrpt_reg_HTH_GntR"/>
</dbReference>
<evidence type="ECO:0000256" key="2">
    <source>
        <dbReference type="ARBA" id="ARBA00023125"/>
    </source>
</evidence>
<keyword evidence="1" id="KW-0805">Transcription regulation</keyword>
<evidence type="ECO:0000313" key="7">
    <source>
        <dbReference type="Proteomes" id="UP001156903"/>
    </source>
</evidence>
<keyword evidence="7" id="KW-1185">Reference proteome</keyword>
<keyword evidence="2" id="KW-0238">DNA-binding</keyword>
<accession>A0ABQ6BXP1</accession>
<organism evidence="6 7">
    <name type="scientific">Hydrogenophaga electricum</name>
    <dbReference type="NCBI Taxonomy" id="1230953"/>
    <lineage>
        <taxon>Bacteria</taxon>
        <taxon>Pseudomonadati</taxon>
        <taxon>Pseudomonadota</taxon>
        <taxon>Betaproteobacteria</taxon>
        <taxon>Burkholderiales</taxon>
        <taxon>Comamonadaceae</taxon>
        <taxon>Hydrogenophaga</taxon>
    </lineage>
</organism>
<proteinExistence type="predicted"/>
<dbReference type="PANTHER" id="PTHR43537">
    <property type="entry name" value="TRANSCRIPTIONAL REGULATOR, GNTR FAMILY"/>
    <property type="match status" value="1"/>
</dbReference>
<dbReference type="Gene3D" id="1.20.120.530">
    <property type="entry name" value="GntR ligand-binding domain-like"/>
    <property type="match status" value="1"/>
</dbReference>
<keyword evidence="3" id="KW-0804">Transcription</keyword>